<evidence type="ECO:0008006" key="3">
    <source>
        <dbReference type="Google" id="ProtNLM"/>
    </source>
</evidence>
<dbReference type="AlphaFoldDB" id="A0A8S9VB17"/>
<evidence type="ECO:0000313" key="1">
    <source>
        <dbReference type="EMBL" id="KAF4150170.1"/>
    </source>
</evidence>
<evidence type="ECO:0000313" key="2">
    <source>
        <dbReference type="Proteomes" id="UP000704712"/>
    </source>
</evidence>
<proteinExistence type="predicted"/>
<name>A0A8S9VB17_PHYIN</name>
<comment type="caution">
    <text evidence="1">The sequence shown here is derived from an EMBL/GenBank/DDBJ whole genome shotgun (WGS) entry which is preliminary data.</text>
</comment>
<gene>
    <name evidence="1" type="ORF">GN958_ATG00591</name>
</gene>
<accession>A0A8S9VB17</accession>
<dbReference type="EMBL" id="JAACNO010000094">
    <property type="protein sequence ID" value="KAF4150170.1"/>
    <property type="molecule type" value="Genomic_DNA"/>
</dbReference>
<protein>
    <recommendedName>
        <fullName evidence="3">MULE transposase domain-containing protein</fullName>
    </recommendedName>
</protein>
<dbReference type="Proteomes" id="UP000704712">
    <property type="component" value="Unassembled WGS sequence"/>
</dbReference>
<organism evidence="1 2">
    <name type="scientific">Phytophthora infestans</name>
    <name type="common">Potato late blight agent</name>
    <name type="synonym">Botrytis infestans</name>
    <dbReference type="NCBI Taxonomy" id="4787"/>
    <lineage>
        <taxon>Eukaryota</taxon>
        <taxon>Sar</taxon>
        <taxon>Stramenopiles</taxon>
        <taxon>Oomycota</taxon>
        <taxon>Peronosporomycetes</taxon>
        <taxon>Peronosporales</taxon>
        <taxon>Peronosporaceae</taxon>
        <taxon>Phytophthora</taxon>
    </lineage>
</organism>
<sequence>MDDLAPLADVENAYEAEGTAQRRRYAVLSTHGSKEEAIAAMMLRDGTTFRFLYNYGPFGSFSVYECSSHTNCMKFVRLVSSKDESGEILISLQSSGIHIGPELNGRKYGISVLVKREVDAILSGGAGPKKCLKILQENHVCNAAMLSILPTTAQLKNRKARLTKKDEGNLKITTPAALLEWSHGKMCKSAEAFYGQTPSDCTGEPSTLLSEETSFGIIFASRRIMLNIWRAVLGQERGGILAATDGLGMYAVATLTYRELFNIMRRFSKMLFNSDLKIRFRSLDHATCISSPFKEVWPDVTLLTCWPHFARKSREKARELLHDESYFEDVVYPHLKWLYHAKTRDQLAELVKLCVKKWKQDGHVAYADWFELTYVSPPWGSWFVGAAGSVQEILPSQNPLESYHRAIKKAAVNSLRANTATVLNSSLPGILRVSTMDQASITLRRYGEGLY</sequence>
<reference evidence="1" key="1">
    <citation type="submission" date="2020-03" db="EMBL/GenBank/DDBJ databases">
        <title>Hybrid Assembly of Korean Phytophthora infestans isolates.</title>
        <authorList>
            <person name="Prokchorchik M."/>
            <person name="Lee Y."/>
            <person name="Seo J."/>
            <person name="Cho J.-H."/>
            <person name="Park Y.-E."/>
            <person name="Jang D.-C."/>
            <person name="Im J.-S."/>
            <person name="Choi J.-G."/>
            <person name="Park H.-J."/>
            <person name="Lee G.-B."/>
            <person name="Lee Y.-G."/>
            <person name="Hong S.-Y."/>
            <person name="Cho K."/>
            <person name="Sohn K.H."/>
        </authorList>
    </citation>
    <scope>NUCLEOTIDE SEQUENCE</scope>
    <source>
        <strain evidence="1">KR_2_A2</strain>
    </source>
</reference>